<keyword evidence="7 14" id="KW-0067">ATP-binding</keyword>
<dbReference type="GO" id="GO:0003677">
    <property type="term" value="F:DNA binding"/>
    <property type="evidence" value="ECO:0007669"/>
    <property type="project" value="InterPro"/>
</dbReference>
<feature type="active site" description="N6-AMP-lysine intermediate" evidence="14">
    <location>
        <position position="215"/>
    </location>
</feature>
<dbReference type="GO" id="GO:0006310">
    <property type="term" value="P:DNA recombination"/>
    <property type="evidence" value="ECO:0007669"/>
    <property type="project" value="UniProtKB-UniRule"/>
</dbReference>
<comment type="similarity">
    <text evidence="14 16">Belongs to the ATP-dependent DNA ligase family.</text>
</comment>
<dbReference type="EC" id="6.5.1.1" evidence="14"/>
<evidence type="ECO:0000256" key="11">
    <source>
        <dbReference type="ARBA" id="ARBA00023306"/>
    </source>
</evidence>
<dbReference type="STRING" id="446462.Amir_0719"/>
<evidence type="ECO:0000313" key="19">
    <source>
        <dbReference type="EMBL" id="ACU34682.1"/>
    </source>
</evidence>
<feature type="binding site" evidence="14">
    <location>
        <position position="370"/>
    </location>
    <ligand>
        <name>ATP</name>
        <dbReference type="ChEBI" id="CHEBI:30616"/>
    </ligand>
</feature>
<dbReference type="GO" id="GO:0071897">
    <property type="term" value="P:DNA biosynthetic process"/>
    <property type="evidence" value="ECO:0007669"/>
    <property type="project" value="InterPro"/>
</dbReference>
<evidence type="ECO:0000256" key="7">
    <source>
        <dbReference type="ARBA" id="ARBA00022840"/>
    </source>
</evidence>
<feature type="binding site" evidence="14">
    <location>
        <position position="299"/>
    </location>
    <ligand>
        <name>ATP</name>
        <dbReference type="ChEBI" id="CHEBI:30616"/>
    </ligand>
</feature>
<dbReference type="Gene3D" id="3.30.470.30">
    <property type="entry name" value="DNA ligase/mRNA capping enzyme"/>
    <property type="match status" value="1"/>
</dbReference>
<dbReference type="HOGENOM" id="CLU_005138_6_1_11"/>
<dbReference type="AlphaFoldDB" id="C6WKS7"/>
<keyword evidence="9 14" id="KW-0233">DNA recombination</keyword>
<dbReference type="FunFam" id="2.40.50.140:FF:000163">
    <property type="entry name" value="Probable DNA ligase"/>
    <property type="match status" value="1"/>
</dbReference>
<feature type="binding site" evidence="14">
    <location>
        <position position="235"/>
    </location>
    <ligand>
        <name>ATP</name>
        <dbReference type="ChEBI" id="CHEBI:30616"/>
    </ligand>
</feature>
<dbReference type="EMBL" id="CP001630">
    <property type="protein sequence ID" value="ACU34682.1"/>
    <property type="molecule type" value="Genomic_DNA"/>
</dbReference>
<dbReference type="SUPFAM" id="SSF56091">
    <property type="entry name" value="DNA ligase/mRNA capping enzyme, catalytic domain"/>
    <property type="match status" value="1"/>
</dbReference>
<evidence type="ECO:0000256" key="9">
    <source>
        <dbReference type="ARBA" id="ARBA00023172"/>
    </source>
</evidence>
<evidence type="ECO:0000256" key="10">
    <source>
        <dbReference type="ARBA" id="ARBA00023204"/>
    </source>
</evidence>
<dbReference type="RefSeq" id="WP_012783344.1">
    <property type="nucleotide sequence ID" value="NC_013093.1"/>
</dbReference>
<keyword evidence="6 14" id="KW-0227">DNA damage</keyword>
<dbReference type="OrthoDB" id="3733803at2"/>
<dbReference type="Pfam" id="PF04679">
    <property type="entry name" value="DNA_ligase_A_C"/>
    <property type="match status" value="1"/>
</dbReference>
<evidence type="ECO:0000256" key="5">
    <source>
        <dbReference type="ARBA" id="ARBA00022741"/>
    </source>
</evidence>
<evidence type="ECO:0000256" key="1">
    <source>
        <dbReference type="ARBA" id="ARBA00022598"/>
    </source>
</evidence>
<dbReference type="GO" id="GO:0005524">
    <property type="term" value="F:ATP binding"/>
    <property type="evidence" value="ECO:0007669"/>
    <property type="project" value="UniProtKB-UniRule"/>
</dbReference>
<dbReference type="InterPro" id="IPR036599">
    <property type="entry name" value="DNA_ligase_N_sf"/>
</dbReference>
<protein>
    <recommendedName>
        <fullName evidence="14">Probable DNA ligase</fullName>
        <ecNumber evidence="14">6.5.1.1</ecNumber>
    </recommendedName>
    <alternativeName>
        <fullName evidence="14">Polydeoxyribonucleotide synthase [ATP]</fullName>
    </alternativeName>
</protein>
<feature type="binding site" evidence="14">
    <location>
        <position position="213"/>
    </location>
    <ligand>
        <name>ATP</name>
        <dbReference type="ChEBI" id="CHEBI:30616"/>
    </ligand>
</feature>
<keyword evidence="20" id="KW-1185">Reference proteome</keyword>
<dbReference type="NCBIfam" id="TIGR00574">
    <property type="entry name" value="dnl1"/>
    <property type="match status" value="1"/>
</dbReference>
<dbReference type="InterPro" id="IPR012340">
    <property type="entry name" value="NA-bd_OB-fold"/>
</dbReference>
<dbReference type="Pfam" id="PF04675">
    <property type="entry name" value="DNA_ligase_A_N"/>
    <property type="match status" value="1"/>
</dbReference>
<feature type="binding site" evidence="14">
    <location>
        <position position="220"/>
    </location>
    <ligand>
        <name>ATP</name>
        <dbReference type="ChEBI" id="CHEBI:30616"/>
    </ligand>
</feature>
<reference evidence="19 20" key="1">
    <citation type="journal article" date="2009" name="Stand. Genomic Sci.">
        <title>Complete genome sequence of Actinosynnema mirum type strain (101).</title>
        <authorList>
            <person name="Land M."/>
            <person name="Lapidus A."/>
            <person name="Mayilraj S."/>
            <person name="Chen F."/>
            <person name="Copeland A."/>
            <person name="Del Rio T.G."/>
            <person name="Nolan M."/>
            <person name="Lucas S."/>
            <person name="Tice H."/>
            <person name="Cheng J.F."/>
            <person name="Chertkov O."/>
            <person name="Bruce D."/>
            <person name="Goodwin L."/>
            <person name="Pitluck S."/>
            <person name="Rohde M."/>
            <person name="Goker M."/>
            <person name="Pati A."/>
            <person name="Ivanova N."/>
            <person name="Mavromatis K."/>
            <person name="Chen A."/>
            <person name="Palaniappan K."/>
            <person name="Hauser L."/>
            <person name="Chang Y.J."/>
            <person name="Jeffries C.C."/>
            <person name="Brettin T."/>
            <person name="Detter J.C."/>
            <person name="Han C."/>
            <person name="Chain P."/>
            <person name="Tindall B.J."/>
            <person name="Bristow J."/>
            <person name="Eisen J.A."/>
            <person name="Markowitz V."/>
            <person name="Hugenholtz P."/>
            <person name="Kyrpides N.C."/>
            <person name="Klenk H.P."/>
        </authorList>
    </citation>
    <scope>NUCLEOTIDE SEQUENCE [LARGE SCALE GENOMIC DNA]</scope>
    <source>
        <strain evidence="20">ATCC 29888 / DSM 43827 / JCM 3225 / NBRC 14064 / NCIMB 13271 / NRRL B-12336 / IMRU 3971 / 101</strain>
    </source>
</reference>
<organism evidence="19 20">
    <name type="scientific">Actinosynnema mirum (strain ATCC 29888 / DSM 43827 / JCM 3225 / NBRC 14064 / NCIMB 13271 / NRRL B-12336 / IMRU 3971 / 101)</name>
    <dbReference type="NCBI Taxonomy" id="446462"/>
    <lineage>
        <taxon>Bacteria</taxon>
        <taxon>Bacillati</taxon>
        <taxon>Actinomycetota</taxon>
        <taxon>Actinomycetes</taxon>
        <taxon>Pseudonocardiales</taxon>
        <taxon>Pseudonocardiaceae</taxon>
        <taxon>Actinosynnema</taxon>
    </lineage>
</organism>
<feature type="region of interest" description="Disordered" evidence="17">
    <location>
        <begin position="504"/>
        <end position="537"/>
    </location>
</feature>
<sequence>MLFSRVVEVSAEVGSTRSRLAKVSALAGLLRGVEDTGATGDTEAVVSFLVGVPRQGRIGAGFRTARQLAAPPADEASLRVSDVDGALGEFAAESGRGSAARRAALLATLFAGATADEQDFLKRLLTGELRQGALEGVMLDAVARAAGVPGEAVRRAFMLSGELPATAAAALRDGVDGLARFRLEVGRPVRPMLASPAESLEDALAGSGPVVVEHKLDGARIQVHRDGDEVRVFTRTLREITRTVPELVELARGLPCRSVVLDGETLALRDDGKPRPFQETMSRFGAQDERELLLSPFFFDCLHLDGDDLLDRPLRERLAALRSAAGRHVVPGVADASAEAAAGVLRDALAGGHEGVVVKDLDAPYAAGRRGGAWRKVKPVHTLDLVVLGVEWGSGRREGLLSNLHLGARDPDGGPPVMVGKTFKGLTDELLAWQTRALLAIAEERGEWVVRVRPELVVEIELDGAQVSPRYPGGVALRFARVVRYRPDKTAAEADTLDAVRAMLPERAAPEGGGAPLDPREPATGAPRAQDTAGDHG</sequence>
<evidence type="ECO:0000256" key="12">
    <source>
        <dbReference type="ARBA" id="ARBA00034003"/>
    </source>
</evidence>
<evidence type="ECO:0000256" key="6">
    <source>
        <dbReference type="ARBA" id="ARBA00022763"/>
    </source>
</evidence>
<feature type="binding site" evidence="14">
    <location>
        <position position="376"/>
    </location>
    <ligand>
        <name>ATP</name>
        <dbReference type="ChEBI" id="CHEBI:30616"/>
    </ligand>
</feature>
<dbReference type="InterPro" id="IPR022865">
    <property type="entry name" value="DNA_ligae_ATP-dep_bac/arc"/>
</dbReference>
<keyword evidence="5 14" id="KW-0547">Nucleotide-binding</keyword>
<dbReference type="PANTHER" id="PTHR45674:SF13">
    <property type="entry name" value="DNA LIGASE-RELATED"/>
    <property type="match status" value="1"/>
</dbReference>
<evidence type="ECO:0000256" key="2">
    <source>
        <dbReference type="ARBA" id="ARBA00022618"/>
    </source>
</evidence>
<feature type="binding site" evidence="14">
    <location>
        <position position="264"/>
    </location>
    <ligand>
        <name>ATP</name>
        <dbReference type="ChEBI" id="CHEBI:30616"/>
    </ligand>
</feature>
<evidence type="ECO:0000256" key="3">
    <source>
        <dbReference type="ARBA" id="ARBA00022705"/>
    </source>
</evidence>
<dbReference type="Proteomes" id="UP000002213">
    <property type="component" value="Chromosome"/>
</dbReference>
<dbReference type="eggNOG" id="COG1793">
    <property type="taxonomic scope" value="Bacteria"/>
</dbReference>
<name>C6WKS7_ACTMD</name>
<evidence type="ECO:0000256" key="14">
    <source>
        <dbReference type="HAMAP-Rule" id="MF_00407"/>
    </source>
</evidence>
<dbReference type="InterPro" id="IPR016059">
    <property type="entry name" value="DNA_ligase_ATP-dep_CS"/>
</dbReference>
<dbReference type="InterPro" id="IPR012309">
    <property type="entry name" value="DNA_ligase_ATP-dep_C"/>
</dbReference>
<evidence type="ECO:0000256" key="8">
    <source>
        <dbReference type="ARBA" id="ARBA00022842"/>
    </source>
</evidence>
<dbReference type="InterPro" id="IPR050191">
    <property type="entry name" value="ATP-dep_DNA_ligase"/>
</dbReference>
<comment type="cofactor">
    <cofactor evidence="14">
        <name>Mg(2+)</name>
        <dbReference type="ChEBI" id="CHEBI:18420"/>
    </cofactor>
</comment>
<keyword evidence="1 14" id="KW-0436">Ligase</keyword>
<dbReference type="GO" id="GO:0046872">
    <property type="term" value="F:metal ion binding"/>
    <property type="evidence" value="ECO:0007669"/>
    <property type="project" value="UniProtKB-KW"/>
</dbReference>
<dbReference type="SUPFAM" id="SSF117018">
    <property type="entry name" value="ATP-dependent DNA ligase DNA-binding domain"/>
    <property type="match status" value="1"/>
</dbReference>
<dbReference type="Pfam" id="PF01068">
    <property type="entry name" value="DNA_ligase_A_M"/>
    <property type="match status" value="1"/>
</dbReference>
<keyword evidence="4 14" id="KW-0479">Metal-binding</keyword>
<keyword evidence="2 14" id="KW-0132">Cell division</keyword>
<evidence type="ECO:0000256" key="4">
    <source>
        <dbReference type="ARBA" id="ARBA00022723"/>
    </source>
</evidence>
<dbReference type="InterPro" id="IPR012308">
    <property type="entry name" value="DNA_ligase_ATP-dep_N"/>
</dbReference>
<evidence type="ECO:0000256" key="16">
    <source>
        <dbReference type="RuleBase" id="RU004196"/>
    </source>
</evidence>
<dbReference type="HAMAP" id="MF_00407">
    <property type="entry name" value="DNA_ligase"/>
    <property type="match status" value="1"/>
</dbReference>
<dbReference type="InterPro" id="IPR012310">
    <property type="entry name" value="DNA_ligase_ATP-dep_cent"/>
</dbReference>
<dbReference type="NCBIfam" id="NF002868">
    <property type="entry name" value="PRK03180.1"/>
    <property type="match status" value="1"/>
</dbReference>
<dbReference type="PANTHER" id="PTHR45674">
    <property type="entry name" value="DNA LIGASE 1/3 FAMILY MEMBER"/>
    <property type="match status" value="1"/>
</dbReference>
<comment type="catalytic activity">
    <reaction evidence="12 14 15">
        <text>ATP + (deoxyribonucleotide)n-3'-hydroxyl + 5'-phospho-(deoxyribonucleotide)m = (deoxyribonucleotide)n+m + AMP + diphosphate.</text>
        <dbReference type="EC" id="6.5.1.1"/>
    </reaction>
</comment>
<proteinExistence type="inferred from homology"/>
<dbReference type="Gene3D" id="2.40.50.140">
    <property type="entry name" value="Nucleic acid-binding proteins"/>
    <property type="match status" value="1"/>
</dbReference>
<dbReference type="InterPro" id="IPR000977">
    <property type="entry name" value="DNA_ligase_ATP-dep"/>
</dbReference>
<dbReference type="PROSITE" id="PS50160">
    <property type="entry name" value="DNA_LIGASE_A3"/>
    <property type="match status" value="1"/>
</dbReference>
<dbReference type="GO" id="GO:0003910">
    <property type="term" value="F:DNA ligase (ATP) activity"/>
    <property type="evidence" value="ECO:0007669"/>
    <property type="project" value="UniProtKB-UniRule"/>
</dbReference>
<keyword evidence="8 14" id="KW-0460">Magnesium</keyword>
<dbReference type="PROSITE" id="PS00697">
    <property type="entry name" value="DNA_LIGASE_A1"/>
    <property type="match status" value="1"/>
</dbReference>
<evidence type="ECO:0000313" key="20">
    <source>
        <dbReference type="Proteomes" id="UP000002213"/>
    </source>
</evidence>
<evidence type="ECO:0000256" key="13">
    <source>
        <dbReference type="ARBA" id="ARBA00054532"/>
    </source>
</evidence>
<evidence type="ECO:0000256" key="17">
    <source>
        <dbReference type="SAM" id="MobiDB-lite"/>
    </source>
</evidence>
<dbReference type="GO" id="GO:0051301">
    <property type="term" value="P:cell division"/>
    <property type="evidence" value="ECO:0007669"/>
    <property type="project" value="UniProtKB-KW"/>
</dbReference>
<keyword evidence="11 14" id="KW-0131">Cell cycle</keyword>
<gene>
    <name evidence="14" type="primary">lig</name>
    <name evidence="19" type="ordered locus">Amir_0719</name>
</gene>
<dbReference type="GO" id="GO:0006260">
    <property type="term" value="P:DNA replication"/>
    <property type="evidence" value="ECO:0007669"/>
    <property type="project" value="UniProtKB-UniRule"/>
</dbReference>
<evidence type="ECO:0000256" key="15">
    <source>
        <dbReference type="RuleBase" id="RU000617"/>
    </source>
</evidence>
<dbReference type="SUPFAM" id="SSF50249">
    <property type="entry name" value="Nucleic acid-binding proteins"/>
    <property type="match status" value="1"/>
</dbReference>
<keyword evidence="10 14" id="KW-0234">DNA repair</keyword>
<keyword evidence="3 14" id="KW-0235">DNA replication</keyword>
<dbReference type="Gene3D" id="1.10.3260.10">
    <property type="entry name" value="DNA ligase, ATP-dependent, N-terminal domain"/>
    <property type="match status" value="1"/>
</dbReference>
<comment type="function">
    <text evidence="13 14">DNA ligase that seals nicks in double-stranded DNA during DNA replication, DNA recombination and DNA repair.</text>
</comment>
<evidence type="ECO:0000259" key="18">
    <source>
        <dbReference type="PROSITE" id="PS50160"/>
    </source>
</evidence>
<feature type="domain" description="ATP-dependent DNA ligase family profile" evidence="18">
    <location>
        <begin position="287"/>
        <end position="410"/>
    </location>
</feature>
<dbReference type="GO" id="GO:0006281">
    <property type="term" value="P:DNA repair"/>
    <property type="evidence" value="ECO:0007669"/>
    <property type="project" value="UniProtKB-UniRule"/>
</dbReference>
<accession>C6WKS7</accession>
<dbReference type="KEGG" id="ami:Amir_0719"/>